<reference evidence="1" key="1">
    <citation type="journal article" date="2020" name="Sci. Adv.">
        <title>Virus-host coexistence in phytoplankton through the genomic lens.</title>
        <authorList>
            <person name="Yau S."/>
            <person name="Krasovec M."/>
            <person name="Benites L.F."/>
            <person name="Rombauts S."/>
            <person name="Groussin M."/>
            <person name="Vancaester E."/>
            <person name="Aury J.M."/>
            <person name="Derelle E."/>
            <person name="Desdevises Y."/>
            <person name="Escande M.L."/>
            <person name="Grimsley N."/>
            <person name="Guy J."/>
            <person name="Moreau H."/>
            <person name="Sanchez-Brosseau S."/>
            <person name="van de Peer Y."/>
            <person name="Vandepoele K."/>
            <person name="Gourbiere S."/>
            <person name="Piganeau G."/>
        </authorList>
    </citation>
    <scope>NUCLEOTIDE SEQUENCE</scope>
    <source>
        <strain evidence="1">OmV2</strain>
    </source>
</reference>
<evidence type="ECO:0000313" key="1">
    <source>
        <dbReference type="EMBL" id="QIZ31258.1"/>
    </source>
</evidence>
<sequence>MNIINRQKALSPKMWANLNKNIQIINRQKQAELKTLEKIKRKFNRGVIPSPTEMKLYWKYAKPINNPRLKK</sequence>
<protein>
    <submittedName>
        <fullName evidence="1">Uncharacterized protein</fullName>
    </submittedName>
</protein>
<gene>
    <name evidence="1" type="ORF">orf00301</name>
</gene>
<proteinExistence type="predicted"/>
<dbReference type="EMBL" id="MN688676">
    <property type="protein sequence ID" value="QIZ31258.1"/>
    <property type="molecule type" value="Genomic_DNA"/>
</dbReference>
<organism evidence="1">
    <name type="scientific">Ostreococcus mediterraneus virus 2</name>
    <dbReference type="NCBI Taxonomy" id="2726183"/>
    <lineage>
        <taxon>Viruses</taxon>
        <taxon>Varidnaviria</taxon>
        <taxon>Bamfordvirae</taxon>
        <taxon>Nucleocytoviricota</taxon>
        <taxon>Megaviricetes</taxon>
        <taxon>Algavirales</taxon>
        <taxon>Phycodnaviridae</taxon>
        <taxon>Prasinovirus</taxon>
    </lineage>
</organism>
<accession>A0A6H1QUL5</accession>
<name>A0A6H1QUL5_9PHYC</name>